<keyword evidence="1" id="KW-1133">Transmembrane helix</keyword>
<proteinExistence type="predicted"/>
<protein>
    <submittedName>
        <fullName evidence="2">Uncharacterized protein</fullName>
    </submittedName>
</protein>
<evidence type="ECO:0000313" key="2">
    <source>
        <dbReference type="EMBL" id="MPM15663.1"/>
    </source>
</evidence>
<gene>
    <name evidence="2" type="ORF">SDC9_62034</name>
</gene>
<feature type="transmembrane region" description="Helical" evidence="1">
    <location>
        <begin position="5"/>
        <end position="23"/>
    </location>
</feature>
<reference evidence="2" key="1">
    <citation type="submission" date="2019-08" db="EMBL/GenBank/DDBJ databases">
        <authorList>
            <person name="Kucharzyk K."/>
            <person name="Murdoch R.W."/>
            <person name="Higgins S."/>
            <person name="Loffler F."/>
        </authorList>
    </citation>
    <scope>NUCLEOTIDE SEQUENCE</scope>
</reference>
<sequence length="223" mass="23688">MKEFLYILFCVVILGLGIILLNSKGANELFLSDYPVYVSPGVDFSKMDHINSTYRSPQTSQTTARSLIGKDLSKKTVTKAGSAALAQNGNSGLASISPYSGGLLDNRMNKDNNPVTGQGVNVMPSLPLIRSDNGNAVSGNHNGSGLIAGGVSSENGFKAFVPLNPVNDYREGDITHPGGNPGQDDQLVSVPVGDGLLPLFLMGVFYVLIVFLKQKSRREEGVQ</sequence>
<dbReference type="EMBL" id="VSSQ01002480">
    <property type="protein sequence ID" value="MPM15663.1"/>
    <property type="molecule type" value="Genomic_DNA"/>
</dbReference>
<feature type="transmembrane region" description="Helical" evidence="1">
    <location>
        <begin position="195"/>
        <end position="212"/>
    </location>
</feature>
<evidence type="ECO:0000256" key="1">
    <source>
        <dbReference type="SAM" id="Phobius"/>
    </source>
</evidence>
<organism evidence="2">
    <name type="scientific">bioreactor metagenome</name>
    <dbReference type="NCBI Taxonomy" id="1076179"/>
    <lineage>
        <taxon>unclassified sequences</taxon>
        <taxon>metagenomes</taxon>
        <taxon>ecological metagenomes</taxon>
    </lineage>
</organism>
<keyword evidence="1" id="KW-0812">Transmembrane</keyword>
<dbReference type="AlphaFoldDB" id="A0A644XN20"/>
<name>A0A644XN20_9ZZZZ</name>
<comment type="caution">
    <text evidence="2">The sequence shown here is derived from an EMBL/GenBank/DDBJ whole genome shotgun (WGS) entry which is preliminary data.</text>
</comment>
<accession>A0A644XN20</accession>
<keyword evidence="1" id="KW-0472">Membrane</keyword>